<proteinExistence type="predicted"/>
<dbReference type="AlphaFoldDB" id="A0A2T7CYR9"/>
<protein>
    <submittedName>
        <fullName evidence="2">Uncharacterized protein</fullName>
    </submittedName>
</protein>
<dbReference type="EMBL" id="CM009755">
    <property type="protein sequence ID" value="PUZ48393.1"/>
    <property type="molecule type" value="Genomic_DNA"/>
</dbReference>
<dbReference type="PANTHER" id="PTHR35459">
    <property type="entry name" value="T1N6.14 PROTEIN"/>
    <property type="match status" value="1"/>
</dbReference>
<gene>
    <name evidence="2" type="ORF">GQ55_7G241900</name>
</gene>
<evidence type="ECO:0000256" key="1">
    <source>
        <dbReference type="SAM" id="MobiDB-lite"/>
    </source>
</evidence>
<dbReference type="PANTHER" id="PTHR35459:SF2">
    <property type="entry name" value="T1N6.14 PROTEIN"/>
    <property type="match status" value="1"/>
</dbReference>
<dbReference type="STRING" id="1504633.A0A2T7CYR9"/>
<feature type="region of interest" description="Disordered" evidence="1">
    <location>
        <begin position="181"/>
        <end position="200"/>
    </location>
</feature>
<keyword evidence="3" id="KW-1185">Reference proteome</keyword>
<evidence type="ECO:0000313" key="3">
    <source>
        <dbReference type="Proteomes" id="UP000244336"/>
    </source>
</evidence>
<feature type="region of interest" description="Disordered" evidence="1">
    <location>
        <begin position="25"/>
        <end position="108"/>
    </location>
</feature>
<feature type="compositionally biased region" description="Pro residues" evidence="1">
    <location>
        <begin position="59"/>
        <end position="69"/>
    </location>
</feature>
<feature type="compositionally biased region" description="Basic and acidic residues" evidence="1">
    <location>
        <begin position="98"/>
        <end position="108"/>
    </location>
</feature>
<dbReference type="Proteomes" id="UP000244336">
    <property type="component" value="Chromosome 7"/>
</dbReference>
<dbReference type="Gramene" id="PUZ48393">
    <property type="protein sequence ID" value="PUZ48393"/>
    <property type="gene ID" value="GQ55_7G241900"/>
</dbReference>
<evidence type="ECO:0000313" key="2">
    <source>
        <dbReference type="EMBL" id="PUZ48393.1"/>
    </source>
</evidence>
<sequence>MLKIPIRNSISQYLRLNGVLPKCQNIRSSNPHSRWPSRLQTGPHFLPSRLQPAAMLPPGTIPAHPPPPSESTTTSSPEQQQQQPPPPPAPPSGVESETPPKRRKVEEVGFQRSPYYTIRETVANLRGCVLQVCQGTESQKKDAAVEILKEMKDVMELSKKARLGLSSSAKPVELFEKTAAKAPEDKPAGNVPSAEKSQVPPTSLAGNFVHSIGGDLPIKPDNSDTAAHMLLVETKKGLKPSKTTDHTKQQGGLPRGSYVIGGSPIGWNFLMWPGCKAVYYGLTKAEWLVRRSAR</sequence>
<dbReference type="OrthoDB" id="672903at2759"/>
<reference evidence="2 3" key="1">
    <citation type="submission" date="2018-04" db="EMBL/GenBank/DDBJ databases">
        <title>WGS assembly of Panicum hallii var. hallii HAL2.</title>
        <authorList>
            <person name="Lovell J."/>
            <person name="Jenkins J."/>
            <person name="Lowry D."/>
            <person name="Mamidi S."/>
            <person name="Sreedasyam A."/>
            <person name="Weng X."/>
            <person name="Barry K."/>
            <person name="Bonette J."/>
            <person name="Campitelli B."/>
            <person name="Daum C."/>
            <person name="Gordon S."/>
            <person name="Gould B."/>
            <person name="Lipzen A."/>
            <person name="MacQueen A."/>
            <person name="Palacio-Mejia J."/>
            <person name="Plott C."/>
            <person name="Shakirov E."/>
            <person name="Shu S."/>
            <person name="Yoshinaga Y."/>
            <person name="Zane M."/>
            <person name="Rokhsar D."/>
            <person name="Grimwood J."/>
            <person name="Schmutz J."/>
            <person name="Juenger T."/>
        </authorList>
    </citation>
    <scope>NUCLEOTIDE SEQUENCE [LARGE SCALE GENOMIC DNA]</scope>
    <source>
        <strain evidence="3">cv. HAL2</strain>
    </source>
</reference>
<organism evidence="2 3">
    <name type="scientific">Panicum hallii var. hallii</name>
    <dbReference type="NCBI Taxonomy" id="1504633"/>
    <lineage>
        <taxon>Eukaryota</taxon>
        <taxon>Viridiplantae</taxon>
        <taxon>Streptophyta</taxon>
        <taxon>Embryophyta</taxon>
        <taxon>Tracheophyta</taxon>
        <taxon>Spermatophyta</taxon>
        <taxon>Magnoliopsida</taxon>
        <taxon>Liliopsida</taxon>
        <taxon>Poales</taxon>
        <taxon>Poaceae</taxon>
        <taxon>PACMAD clade</taxon>
        <taxon>Panicoideae</taxon>
        <taxon>Panicodae</taxon>
        <taxon>Paniceae</taxon>
        <taxon>Panicinae</taxon>
        <taxon>Panicum</taxon>
        <taxon>Panicum sect. Panicum</taxon>
    </lineage>
</organism>
<accession>A0A2T7CYR9</accession>
<name>A0A2T7CYR9_9POAL</name>
<feature type="compositionally biased region" description="Low complexity" evidence="1">
    <location>
        <begin position="70"/>
        <end position="82"/>
    </location>
</feature>